<gene>
    <name evidence="3" type="ORF">Tco_0859597</name>
</gene>
<accession>A0ABQ5BCF0</accession>
<dbReference type="Proteomes" id="UP001151760">
    <property type="component" value="Unassembled WGS sequence"/>
</dbReference>
<keyword evidence="4" id="KW-1185">Reference proteome</keyword>
<feature type="compositionally biased region" description="Basic and acidic residues" evidence="2">
    <location>
        <begin position="338"/>
        <end position="358"/>
    </location>
</feature>
<reference evidence="3" key="2">
    <citation type="submission" date="2022-01" db="EMBL/GenBank/DDBJ databases">
        <authorList>
            <person name="Yamashiro T."/>
            <person name="Shiraishi A."/>
            <person name="Satake H."/>
            <person name="Nakayama K."/>
        </authorList>
    </citation>
    <scope>NUCLEOTIDE SEQUENCE</scope>
</reference>
<feature type="compositionally biased region" description="Basic residues" evidence="2">
    <location>
        <begin position="73"/>
        <end position="82"/>
    </location>
</feature>
<feature type="compositionally biased region" description="Polar residues" evidence="2">
    <location>
        <begin position="134"/>
        <end position="153"/>
    </location>
</feature>
<dbReference type="EMBL" id="BQNB010013157">
    <property type="protein sequence ID" value="GJT12555.1"/>
    <property type="molecule type" value="Genomic_DNA"/>
</dbReference>
<evidence type="ECO:0000313" key="3">
    <source>
        <dbReference type="EMBL" id="GJT12555.1"/>
    </source>
</evidence>
<feature type="region of interest" description="Disordered" evidence="2">
    <location>
        <begin position="116"/>
        <end position="154"/>
    </location>
</feature>
<evidence type="ECO:0000313" key="4">
    <source>
        <dbReference type="Proteomes" id="UP001151760"/>
    </source>
</evidence>
<feature type="region of interest" description="Disordered" evidence="2">
    <location>
        <begin position="337"/>
        <end position="395"/>
    </location>
</feature>
<feature type="region of interest" description="Disordered" evidence="2">
    <location>
        <begin position="49"/>
        <end position="96"/>
    </location>
</feature>
<protein>
    <submittedName>
        <fullName evidence="3">Uncharacterized protein</fullName>
    </submittedName>
</protein>
<feature type="coiled-coil region" evidence="1">
    <location>
        <begin position="161"/>
        <end position="202"/>
    </location>
</feature>
<evidence type="ECO:0000256" key="1">
    <source>
        <dbReference type="SAM" id="Coils"/>
    </source>
</evidence>
<sequence length="395" mass="43635">MPTHNRIYIAPSHTMKIFGNMRRLGKGFSGREIPLFPTMVVQNQAEMGEGSAMPTDPHHTPTFIQPSTSQPQKKQKPRKPKRKDTQIPQSSGPTEHVADAAVYKELDDSLVRAATTASSLEAEQDSGNKDKTQSKATLNEPSSPGTSSGNTLRSGEDSLKLKELMELCTNLQTRVLDLEKTKTTQAEDIINLKRRVKKLEHKKRSRTHRLKRLYKVGLTAKVESFGDEESLGEDTSKQGRINAIVADEDITLVNDQDDADMFTVNTLTAQAIVALKSVKPKVKANVVEEPSVPVSAASTKENVQDKGKGILVEEPVKPKKKDLIRLDEEIASKLQADSSKRVGKELEQESSKKHKVEEDKESEELNQCLEIIPDDGDDVTIDATPLSIKSPTIVE</sequence>
<keyword evidence="1" id="KW-0175">Coiled coil</keyword>
<name>A0ABQ5BCF0_9ASTR</name>
<comment type="caution">
    <text evidence="3">The sequence shown here is derived from an EMBL/GenBank/DDBJ whole genome shotgun (WGS) entry which is preliminary data.</text>
</comment>
<proteinExistence type="predicted"/>
<evidence type="ECO:0000256" key="2">
    <source>
        <dbReference type="SAM" id="MobiDB-lite"/>
    </source>
</evidence>
<reference evidence="3" key="1">
    <citation type="journal article" date="2022" name="Int. J. Mol. Sci.">
        <title>Draft Genome of Tanacetum Coccineum: Genomic Comparison of Closely Related Tanacetum-Family Plants.</title>
        <authorList>
            <person name="Yamashiro T."/>
            <person name="Shiraishi A."/>
            <person name="Nakayama K."/>
            <person name="Satake H."/>
        </authorList>
    </citation>
    <scope>NUCLEOTIDE SEQUENCE</scope>
</reference>
<organism evidence="3 4">
    <name type="scientific">Tanacetum coccineum</name>
    <dbReference type="NCBI Taxonomy" id="301880"/>
    <lineage>
        <taxon>Eukaryota</taxon>
        <taxon>Viridiplantae</taxon>
        <taxon>Streptophyta</taxon>
        <taxon>Embryophyta</taxon>
        <taxon>Tracheophyta</taxon>
        <taxon>Spermatophyta</taxon>
        <taxon>Magnoliopsida</taxon>
        <taxon>eudicotyledons</taxon>
        <taxon>Gunneridae</taxon>
        <taxon>Pentapetalae</taxon>
        <taxon>asterids</taxon>
        <taxon>campanulids</taxon>
        <taxon>Asterales</taxon>
        <taxon>Asteraceae</taxon>
        <taxon>Asteroideae</taxon>
        <taxon>Anthemideae</taxon>
        <taxon>Anthemidinae</taxon>
        <taxon>Tanacetum</taxon>
    </lineage>
</organism>